<dbReference type="Pfam" id="PF05359">
    <property type="entry name" value="DUF748"/>
    <property type="match status" value="1"/>
</dbReference>
<accession>A0ABV7XS63</accession>
<dbReference type="EMBL" id="JBHRYO010000002">
    <property type="protein sequence ID" value="MFC3755672.1"/>
    <property type="molecule type" value="Genomic_DNA"/>
</dbReference>
<evidence type="ECO:0000256" key="2">
    <source>
        <dbReference type="ARBA" id="ARBA00022692"/>
    </source>
</evidence>
<keyword evidence="7" id="KW-1185">Reference proteome</keyword>
<dbReference type="PANTHER" id="PTHR30441:SF8">
    <property type="entry name" value="DUF748 DOMAIN-CONTAINING PROTEIN"/>
    <property type="match status" value="1"/>
</dbReference>
<reference evidence="7" key="1">
    <citation type="journal article" date="2019" name="Int. J. Syst. Evol. Microbiol.">
        <title>The Global Catalogue of Microorganisms (GCM) 10K type strain sequencing project: providing services to taxonomists for standard genome sequencing and annotation.</title>
        <authorList>
            <consortium name="The Broad Institute Genomics Platform"/>
            <consortium name="The Broad Institute Genome Sequencing Center for Infectious Disease"/>
            <person name="Wu L."/>
            <person name="Ma J."/>
        </authorList>
    </citation>
    <scope>NUCLEOTIDE SEQUENCE [LARGE SCALE GENOMIC DNA]</scope>
    <source>
        <strain evidence="7">CECT 7798</strain>
    </source>
</reference>
<evidence type="ECO:0000256" key="3">
    <source>
        <dbReference type="ARBA" id="ARBA00022989"/>
    </source>
</evidence>
<evidence type="ECO:0000313" key="6">
    <source>
        <dbReference type="EMBL" id="MFC3755672.1"/>
    </source>
</evidence>
<evidence type="ECO:0000313" key="7">
    <source>
        <dbReference type="Proteomes" id="UP001595735"/>
    </source>
</evidence>
<dbReference type="Pfam" id="PF04357">
    <property type="entry name" value="TamB"/>
    <property type="match status" value="1"/>
</dbReference>
<comment type="subcellular location">
    <subcellularLocation>
        <location evidence="1">Membrane</location>
        <topology evidence="1">Single-pass membrane protein</topology>
    </subcellularLocation>
</comment>
<comment type="caution">
    <text evidence="6">The sequence shown here is derived from an EMBL/GenBank/DDBJ whole genome shotgun (WGS) entry which is preliminary data.</text>
</comment>
<dbReference type="InterPro" id="IPR007452">
    <property type="entry name" value="TamB_C"/>
</dbReference>
<evidence type="ECO:0000256" key="4">
    <source>
        <dbReference type="ARBA" id="ARBA00023136"/>
    </source>
</evidence>
<organism evidence="6 7">
    <name type="scientific">Chryseobacterium tructae</name>
    <dbReference type="NCBI Taxonomy" id="1037380"/>
    <lineage>
        <taxon>Bacteria</taxon>
        <taxon>Pseudomonadati</taxon>
        <taxon>Bacteroidota</taxon>
        <taxon>Flavobacteriia</taxon>
        <taxon>Flavobacteriales</taxon>
        <taxon>Weeksellaceae</taxon>
        <taxon>Chryseobacterium group</taxon>
        <taxon>Chryseobacterium</taxon>
    </lineage>
</organism>
<sequence>MKLKINTTKLLRRIAITFISILVFLTLLILSLRLPAVQNFIKDRLIVYLEKKIKTKVSLERVYIGFPNSLVMENLYLKGQDVDTLLAVKKLDVGLHMLKLINSTADITSLDLEGARANVVRKPDGKFNFDYIIDAFATNDKEESTSKPFIISLDKINLKDVGVTFNDQQSKNDINLYFKSFDTRVKKFDLNKNTYAVNDINLDGLKLKLKQGIVEEVSKKVEKKVDSLNEKKPMNIGLRGIKLTHFDIDYGDENTKTYAKVIFKELSTKVNKLDLENNAFNVGNVFLSGADINANLYLPAQNANPKNKKEPEPSKVSDQDKAMNLLLGKLVLNDVKATYNNTAIAPTQQGIDFNHLNFSKMNVEVRSFKMENNTFAGTVNSAEIQEARGLDIQKFNTDFVYAEKEAYLKDLYLQTPKTVLRDEVILNYNSIDQLTSNLGAVKISANIKDSKIGFSDILNLVPTLKNTVPFNKYPNAILNVNANVKGSVNDLLIQDLKVTGLDQLRVAASGRIKNAMNPSQLYYDLRIEEFSSHAQTIFNLVPKNTIPSNISLPSSFSIKGNAKGTTKMVNTDLNLYSTLGNAAVVANVDMRRKNHELYDVKANLQGIQVGKIIQNKDIGSITAQISAKGESFDFKNANANLKGHVASATYKGYRYQNMNLTGKINKGAYDVILNSKDPNADLQLMASGVYDEKNPTIKVNGEVIKLDVNKLGFYEKPMILAGKIDGNFTNLDPNNLNGYLNLKDFAFSDTKEVYPVQEVLLKASSTTDSTQIVFNSQIADVELKGKYKLTQIFGALTQTINQYYQFQKPDKTQKIDPGQHFTFVAKIKNDDLIRKFVPDLKDFETINLAGNYDADSQKIEIDGQIPQLLYGENTIEKGTLKVTNENQALQYNLNVAALKSSSFSLKKINIDGDIADNTINYNVTTKDDKDVTQFLIAGNAKSLNDITEVSLNPNGLKLNYADWNVAENNKIQISKKGILADNFRLSNGGSEISIQSESESPSSPLNIALKDFKIETITELIKKDTVLARGTINGTAQLRNVMKDMTFTSDLNVSNLIVYGSPVGNLAVKVNNSSPKLLNADIALSGNNNDVRILGDYNTASSSFDLNMAINQLQMKSIQGFSMNAITNTEGYLSGNLTITGTTDKPNILGKVKFNDAGLEIAKIGSDFRKLNDEINFTNRGIEFNKFKIKDKDGNALVVDGQVLTQTYRDFAFNLNVNAKDFKVVNSQKSNDAMLYGVLAIDAGLRIRGNLDLPKVEGRLSVADNTDFTFVLPQSNPSLQERDGIVEFVDQDQVVLNKTIKTDSLNASSRIKGMDVSVNIEVSKEAKLSIIIDKANGDFVQLQGEAELTGGIDPSGKTTLVGVYEVDKGSYDLSVSFLKRKFDIQKGSTITWTGEPTMAIMNITAVYKTEAPPIDLVEQQISGQSASIMNQYKQRIPFNTLLKMKGELLKPQLSFDITTDEKNNAVSSNVKDVIDQKLSQLRTQESELNKQVFALLLLNRFIGENPFESGAGMSAETMARQSVSKILSQQLNNLASGLIKGVDLNFGLDSSEDYSTGQKNTRTDLNVDISKKLLNDRLKVTVGSNFGLEGQARQNENMTNIAGNVSVDYSLSKDGRYMLRAYRKDEYQVALQGQIIETGVGFIITLDYDKFREIFQKSKEKKPKKNQNNQVVEFK</sequence>
<keyword evidence="2" id="KW-0812">Transmembrane</keyword>
<name>A0ABV7XS63_9FLAO</name>
<keyword evidence="3" id="KW-1133">Transmembrane helix</keyword>
<dbReference type="Proteomes" id="UP001595735">
    <property type="component" value="Unassembled WGS sequence"/>
</dbReference>
<dbReference type="InterPro" id="IPR008023">
    <property type="entry name" value="DUF748"/>
</dbReference>
<feature type="domain" description="Translocation and assembly module TamB C-terminal" evidence="5">
    <location>
        <begin position="1187"/>
        <end position="1632"/>
    </location>
</feature>
<proteinExistence type="predicted"/>
<dbReference type="PANTHER" id="PTHR30441">
    <property type="entry name" value="DUF748 DOMAIN-CONTAINING PROTEIN"/>
    <property type="match status" value="1"/>
</dbReference>
<protein>
    <submittedName>
        <fullName evidence="6">Translocation/assembly module TamB domain-containing protein</fullName>
    </submittedName>
</protein>
<keyword evidence="4" id="KW-0472">Membrane</keyword>
<evidence type="ECO:0000256" key="1">
    <source>
        <dbReference type="ARBA" id="ARBA00004167"/>
    </source>
</evidence>
<evidence type="ECO:0000259" key="5">
    <source>
        <dbReference type="Pfam" id="PF04357"/>
    </source>
</evidence>
<dbReference type="RefSeq" id="WP_290295709.1">
    <property type="nucleotide sequence ID" value="NZ_JAUFQR010000001.1"/>
</dbReference>
<gene>
    <name evidence="6" type="ORF">ACFONJ_06815</name>
</gene>
<dbReference type="InterPro" id="IPR052894">
    <property type="entry name" value="AsmA-related"/>
</dbReference>